<dbReference type="Proteomes" id="UP000828390">
    <property type="component" value="Unassembled WGS sequence"/>
</dbReference>
<keyword evidence="2" id="KW-1185">Reference proteome</keyword>
<evidence type="ECO:0000313" key="1">
    <source>
        <dbReference type="EMBL" id="KAH3861690.1"/>
    </source>
</evidence>
<proteinExistence type="predicted"/>
<dbReference type="EMBL" id="JAIWYP010000002">
    <property type="protein sequence ID" value="KAH3861690.1"/>
    <property type="molecule type" value="Genomic_DNA"/>
</dbReference>
<organism evidence="1 2">
    <name type="scientific">Dreissena polymorpha</name>
    <name type="common">Zebra mussel</name>
    <name type="synonym">Mytilus polymorpha</name>
    <dbReference type="NCBI Taxonomy" id="45954"/>
    <lineage>
        <taxon>Eukaryota</taxon>
        <taxon>Metazoa</taxon>
        <taxon>Spiralia</taxon>
        <taxon>Lophotrochozoa</taxon>
        <taxon>Mollusca</taxon>
        <taxon>Bivalvia</taxon>
        <taxon>Autobranchia</taxon>
        <taxon>Heteroconchia</taxon>
        <taxon>Euheterodonta</taxon>
        <taxon>Imparidentia</taxon>
        <taxon>Neoheterodontei</taxon>
        <taxon>Myida</taxon>
        <taxon>Dreissenoidea</taxon>
        <taxon>Dreissenidae</taxon>
        <taxon>Dreissena</taxon>
    </lineage>
</organism>
<sequence>MERDFSGTDFHVKRAIKQTSGVAAVNASVLAVPVRFTVSHYTAVNVKQVGEAKNVTRISTNA</sequence>
<accession>A0A9D4RCV1</accession>
<name>A0A9D4RCV1_DREPO</name>
<reference evidence="1" key="1">
    <citation type="journal article" date="2019" name="bioRxiv">
        <title>The Genome of the Zebra Mussel, Dreissena polymorpha: A Resource for Invasive Species Research.</title>
        <authorList>
            <person name="McCartney M.A."/>
            <person name="Auch B."/>
            <person name="Kono T."/>
            <person name="Mallez S."/>
            <person name="Zhang Y."/>
            <person name="Obille A."/>
            <person name="Becker A."/>
            <person name="Abrahante J.E."/>
            <person name="Garbe J."/>
            <person name="Badalamenti J.P."/>
            <person name="Herman A."/>
            <person name="Mangelson H."/>
            <person name="Liachko I."/>
            <person name="Sullivan S."/>
            <person name="Sone E.D."/>
            <person name="Koren S."/>
            <person name="Silverstein K.A.T."/>
            <person name="Beckman K.B."/>
            <person name="Gohl D.M."/>
        </authorList>
    </citation>
    <scope>NUCLEOTIDE SEQUENCE</scope>
    <source>
        <strain evidence="1">Duluth1</strain>
        <tissue evidence="1">Whole animal</tissue>
    </source>
</reference>
<protein>
    <submittedName>
        <fullName evidence="1">Uncharacterized protein</fullName>
    </submittedName>
</protein>
<comment type="caution">
    <text evidence="1">The sequence shown here is derived from an EMBL/GenBank/DDBJ whole genome shotgun (WGS) entry which is preliminary data.</text>
</comment>
<dbReference type="AlphaFoldDB" id="A0A9D4RCV1"/>
<gene>
    <name evidence="1" type="ORF">DPMN_024624</name>
</gene>
<evidence type="ECO:0000313" key="2">
    <source>
        <dbReference type="Proteomes" id="UP000828390"/>
    </source>
</evidence>
<reference evidence="1" key="2">
    <citation type="submission" date="2020-11" db="EMBL/GenBank/DDBJ databases">
        <authorList>
            <person name="McCartney M.A."/>
            <person name="Auch B."/>
            <person name="Kono T."/>
            <person name="Mallez S."/>
            <person name="Becker A."/>
            <person name="Gohl D.M."/>
            <person name="Silverstein K.A.T."/>
            <person name="Koren S."/>
            <person name="Bechman K.B."/>
            <person name="Herman A."/>
            <person name="Abrahante J.E."/>
            <person name="Garbe J."/>
        </authorList>
    </citation>
    <scope>NUCLEOTIDE SEQUENCE</scope>
    <source>
        <strain evidence="1">Duluth1</strain>
        <tissue evidence="1">Whole animal</tissue>
    </source>
</reference>